<dbReference type="EMBL" id="OFSN01000020">
    <property type="protein sequence ID" value="SOY74407.1"/>
    <property type="molecule type" value="Genomic_DNA"/>
</dbReference>
<evidence type="ECO:0000313" key="1">
    <source>
        <dbReference type="EMBL" id="SOY74407.1"/>
    </source>
</evidence>
<accession>A0A375CJY7</accession>
<name>A0A375CJY7_9BURK</name>
<sequence>MPQLRNIFVMYAIVNLDQSIVTK</sequence>
<gene>
    <name evidence="1" type="ORF">CBM2586_B20024</name>
</gene>
<reference evidence="1" key="1">
    <citation type="submission" date="2018-01" db="EMBL/GenBank/DDBJ databases">
        <authorList>
            <person name="Clerissi C."/>
        </authorList>
    </citation>
    <scope>NUCLEOTIDE SEQUENCE</scope>
    <source>
        <strain evidence="1">Cupriavidus taiwanensis LMG 19430</strain>
    </source>
</reference>
<protein>
    <submittedName>
        <fullName evidence="1">Uncharacterized protein</fullName>
    </submittedName>
</protein>
<dbReference type="AlphaFoldDB" id="A0A375CJY7"/>
<proteinExistence type="predicted"/>
<comment type="caution">
    <text evidence="1">The sequence shown here is derived from an EMBL/GenBank/DDBJ whole genome shotgun (WGS) entry which is preliminary data.</text>
</comment>
<organism evidence="1">
    <name type="scientific">Cupriavidus taiwanensis</name>
    <dbReference type="NCBI Taxonomy" id="164546"/>
    <lineage>
        <taxon>Bacteria</taxon>
        <taxon>Pseudomonadati</taxon>
        <taxon>Pseudomonadota</taxon>
        <taxon>Betaproteobacteria</taxon>
        <taxon>Burkholderiales</taxon>
        <taxon>Burkholderiaceae</taxon>
        <taxon>Cupriavidus</taxon>
    </lineage>
</organism>
<dbReference type="Proteomes" id="UP000257016">
    <property type="component" value="Unassembled WGS sequence"/>
</dbReference>